<dbReference type="RefSeq" id="WP_187037314.1">
    <property type="nucleotide sequence ID" value="NZ_CP060286.1"/>
</dbReference>
<evidence type="ECO:0000313" key="2">
    <source>
        <dbReference type="EMBL" id="QNK41969.1"/>
    </source>
</evidence>
<organism evidence="2 3">
    <name type="scientific">Caproicibacter fermentans</name>
    <dbReference type="NCBI Taxonomy" id="2576756"/>
    <lineage>
        <taxon>Bacteria</taxon>
        <taxon>Bacillati</taxon>
        <taxon>Bacillota</taxon>
        <taxon>Clostridia</taxon>
        <taxon>Eubacteriales</taxon>
        <taxon>Acutalibacteraceae</taxon>
        <taxon>Caproicibacter</taxon>
    </lineage>
</organism>
<dbReference type="Proteomes" id="UP000515909">
    <property type="component" value="Chromosome"/>
</dbReference>
<name>A0A7G8TEC8_9FIRM</name>
<proteinExistence type="predicted"/>
<dbReference type="AlphaFoldDB" id="A0A7G8TEC8"/>
<dbReference type="SUPFAM" id="SSF54593">
    <property type="entry name" value="Glyoxalase/Bleomycin resistance protein/Dihydroxybiphenyl dioxygenase"/>
    <property type="match status" value="1"/>
</dbReference>
<dbReference type="PROSITE" id="PS51819">
    <property type="entry name" value="VOC"/>
    <property type="match status" value="1"/>
</dbReference>
<accession>A0A7G8TEC8</accession>
<evidence type="ECO:0000259" key="1">
    <source>
        <dbReference type="PROSITE" id="PS51819"/>
    </source>
</evidence>
<dbReference type="EMBL" id="CP060286">
    <property type="protein sequence ID" value="QNK41969.1"/>
    <property type="molecule type" value="Genomic_DNA"/>
</dbReference>
<evidence type="ECO:0000313" key="3">
    <source>
        <dbReference type="Proteomes" id="UP000515909"/>
    </source>
</evidence>
<protein>
    <submittedName>
        <fullName evidence="2">VOC family protein</fullName>
    </submittedName>
</protein>
<sequence>MRDLDFEVMHVGFNCKDTAEAQQTADLLLSLFGFSETDTPISVFSSSKIEIMKKKGAGTLGHIAIGTTDVPEAKKYLEGKGIEFDDGTAAYNENGELKLIYLKNEIAGFAFHLLKK</sequence>
<dbReference type="CDD" id="cd06587">
    <property type="entry name" value="VOC"/>
    <property type="match status" value="1"/>
</dbReference>
<reference evidence="2 3" key="1">
    <citation type="submission" date="2020-08" db="EMBL/GenBank/DDBJ databases">
        <title>The isolate Caproiciproducens sp. 7D4C2 produces n-caproate at mildly acidic conditions from hexoses: genome and rBOX comparison with related strains and chain-elongating bacteria.</title>
        <authorList>
            <person name="Esquivel-Elizondo S."/>
            <person name="Bagci C."/>
            <person name="Temovska M."/>
            <person name="Jeon B.S."/>
            <person name="Bessarab I."/>
            <person name="Williams R.B.H."/>
            <person name="Huson D.H."/>
            <person name="Angenent L.T."/>
        </authorList>
    </citation>
    <scope>NUCLEOTIDE SEQUENCE [LARGE SCALE GENOMIC DNA]</scope>
    <source>
        <strain evidence="2 3">7D4C2</strain>
    </source>
</reference>
<feature type="domain" description="VOC" evidence="1">
    <location>
        <begin position="7"/>
        <end position="116"/>
    </location>
</feature>
<gene>
    <name evidence="2" type="ORF">HCR03_06985</name>
</gene>
<dbReference type="KEGG" id="cfem:HCR03_06985"/>
<dbReference type="InterPro" id="IPR037523">
    <property type="entry name" value="VOC_core"/>
</dbReference>
<dbReference type="InterPro" id="IPR029068">
    <property type="entry name" value="Glyas_Bleomycin-R_OHBP_Dase"/>
</dbReference>